<feature type="transmembrane region" description="Helical" evidence="6">
    <location>
        <begin position="187"/>
        <end position="208"/>
    </location>
</feature>
<evidence type="ECO:0000256" key="2">
    <source>
        <dbReference type="ARBA" id="ARBA00022692"/>
    </source>
</evidence>
<dbReference type="VEuPathDB" id="FungiDB:CC77DRAFT_636580"/>
<feature type="transmembrane region" description="Helical" evidence="6">
    <location>
        <begin position="289"/>
        <end position="307"/>
    </location>
</feature>
<proteinExistence type="predicted"/>
<keyword evidence="4 6" id="KW-0472">Membrane</keyword>
<dbReference type="InterPro" id="IPR020846">
    <property type="entry name" value="MFS_dom"/>
</dbReference>
<evidence type="ECO:0000256" key="6">
    <source>
        <dbReference type="SAM" id="Phobius"/>
    </source>
</evidence>
<evidence type="ECO:0000256" key="4">
    <source>
        <dbReference type="ARBA" id="ARBA00023136"/>
    </source>
</evidence>
<dbReference type="EMBL" id="PDXD01000176">
    <property type="protein sequence ID" value="RYN56795.1"/>
    <property type="molecule type" value="Genomic_DNA"/>
</dbReference>
<evidence type="ECO:0000256" key="5">
    <source>
        <dbReference type="SAM" id="MobiDB-lite"/>
    </source>
</evidence>
<feature type="domain" description="Major facilitator superfamily (MFS) profile" evidence="7">
    <location>
        <begin position="63"/>
        <end position="550"/>
    </location>
</feature>
<feature type="transmembrane region" description="Helical" evidence="6">
    <location>
        <begin position="364"/>
        <end position="383"/>
    </location>
</feature>
<dbReference type="Pfam" id="PF07690">
    <property type="entry name" value="MFS_1"/>
    <property type="match status" value="1"/>
</dbReference>
<dbReference type="PRINTS" id="PR01036">
    <property type="entry name" value="TCRTETB"/>
</dbReference>
<dbReference type="InterPro" id="IPR011701">
    <property type="entry name" value="MFS"/>
</dbReference>
<feature type="transmembrane region" description="Helical" evidence="6">
    <location>
        <begin position="319"/>
        <end position="344"/>
    </location>
</feature>
<evidence type="ECO:0000256" key="1">
    <source>
        <dbReference type="ARBA" id="ARBA00004141"/>
    </source>
</evidence>
<evidence type="ECO:0000259" key="7">
    <source>
        <dbReference type="PROSITE" id="PS50850"/>
    </source>
</evidence>
<feature type="transmembrane region" description="Helical" evidence="6">
    <location>
        <begin position="129"/>
        <end position="148"/>
    </location>
</feature>
<feature type="transmembrane region" description="Helical" evidence="6">
    <location>
        <begin position="450"/>
        <end position="470"/>
    </location>
</feature>
<feature type="region of interest" description="Disordered" evidence="5">
    <location>
        <begin position="1"/>
        <end position="32"/>
    </location>
</feature>
<dbReference type="AlphaFoldDB" id="A0A4Q4MPV3"/>
<accession>A0A4Q4MPV3</accession>
<evidence type="ECO:0000313" key="9">
    <source>
        <dbReference type="Proteomes" id="UP000291422"/>
    </source>
</evidence>
<dbReference type="GO" id="GO:0005886">
    <property type="term" value="C:plasma membrane"/>
    <property type="evidence" value="ECO:0007669"/>
    <property type="project" value="TreeGrafter"/>
</dbReference>
<organism evidence="8 9">
    <name type="scientific">Alternaria alternata</name>
    <name type="common">Alternaria rot fungus</name>
    <name type="synonym">Torula alternata</name>
    <dbReference type="NCBI Taxonomy" id="5599"/>
    <lineage>
        <taxon>Eukaryota</taxon>
        <taxon>Fungi</taxon>
        <taxon>Dikarya</taxon>
        <taxon>Ascomycota</taxon>
        <taxon>Pezizomycotina</taxon>
        <taxon>Dothideomycetes</taxon>
        <taxon>Pleosporomycetidae</taxon>
        <taxon>Pleosporales</taxon>
        <taxon>Pleosporineae</taxon>
        <taxon>Pleosporaceae</taxon>
        <taxon>Alternaria</taxon>
        <taxon>Alternaria sect. Alternaria</taxon>
        <taxon>Alternaria alternata complex</taxon>
    </lineage>
</organism>
<feature type="transmembrane region" description="Helical" evidence="6">
    <location>
        <begin position="523"/>
        <end position="545"/>
    </location>
</feature>
<feature type="transmembrane region" description="Helical" evidence="6">
    <location>
        <begin position="390"/>
        <end position="409"/>
    </location>
</feature>
<feature type="transmembrane region" description="Helical" evidence="6">
    <location>
        <begin position="415"/>
        <end position="438"/>
    </location>
</feature>
<reference evidence="9" key="1">
    <citation type="journal article" date="2019" name="bioRxiv">
        <title>Genomics, evolutionary history and diagnostics of the Alternaria alternata species group including apple and Asian pear pathotypes.</title>
        <authorList>
            <person name="Armitage A.D."/>
            <person name="Cockerton H.M."/>
            <person name="Sreenivasaprasad S."/>
            <person name="Woodhall J.W."/>
            <person name="Lane C.R."/>
            <person name="Harrison R.J."/>
            <person name="Clarkson J.P."/>
        </authorList>
    </citation>
    <scope>NUCLEOTIDE SEQUENCE [LARGE SCALE GENOMIC DNA]</scope>
    <source>
        <strain evidence="9">FERA 1177</strain>
    </source>
</reference>
<feature type="compositionally biased region" description="Basic and acidic residues" evidence="5">
    <location>
        <begin position="8"/>
        <end position="24"/>
    </location>
</feature>
<evidence type="ECO:0000313" key="8">
    <source>
        <dbReference type="EMBL" id="RYN56795.1"/>
    </source>
</evidence>
<dbReference type="Gene3D" id="1.20.1250.20">
    <property type="entry name" value="MFS general substrate transporter like domains"/>
    <property type="match status" value="1"/>
</dbReference>
<dbReference type="Proteomes" id="UP000291422">
    <property type="component" value="Unassembled WGS sequence"/>
</dbReference>
<dbReference type="PROSITE" id="PS50850">
    <property type="entry name" value="MFS"/>
    <property type="match status" value="1"/>
</dbReference>
<feature type="transmembrane region" description="Helical" evidence="6">
    <location>
        <begin position="97"/>
        <end position="117"/>
    </location>
</feature>
<sequence>MGGPYDFGNDRAWDPEGKGNDRGPEQTAAAPISTPTSARPLLLLDTETTAANPWKPDREQWLVMVSLSVVSFMVSLDATILVAVLPSIAESLHASAAQAFWIGTSYLLVSAVCQPVIASVSQHLGRQQLLIASIVSFAFGTVFCALAHDVAVMLIGRCVQGLGGGGVVTLTQVVFSDLVPLRERPKYFSVVLGSWAIGSIVGPVVGGALVERASWRWCFHINFPFCVISIVATCVFIRSGRASAAPLAKKLGQVDWVGAVLFVGGLTSFLVGLSWGGVQHPWTSPATKAPVAAGMVGVALFLGWQVYRGKNSLLPLTLFRGVSSVAAFYGALVNGLVLYTALYYVPIYSMAVQGSSPMRAGIDLLPAVFFLVPGSVVAAILTSRFGRFRWAIWCGWGVTMLASGLFHLLDSRTSFVVFAVVLALFGAGNGMVLTGVNAATQAIASPADRAMAAGVYSFMRSLGMAIGVALSGTVFQNAMAGALAESGLSASIARDSERYIAVLQTMEQTDATRSAILGAYTKGFHAVSTAMAAFSAGALVFSLFIRSHSME</sequence>
<feature type="transmembrane region" description="Helical" evidence="6">
    <location>
        <begin position="154"/>
        <end position="175"/>
    </location>
</feature>
<dbReference type="GO" id="GO:0022857">
    <property type="term" value="F:transmembrane transporter activity"/>
    <property type="evidence" value="ECO:0007669"/>
    <property type="project" value="InterPro"/>
</dbReference>
<dbReference type="Gene3D" id="1.20.1720.10">
    <property type="entry name" value="Multidrug resistance protein D"/>
    <property type="match status" value="1"/>
</dbReference>
<gene>
    <name evidence="8" type="ORF">AA0117_g13245</name>
</gene>
<protein>
    <recommendedName>
        <fullName evidence="7">Major facilitator superfamily (MFS) profile domain-containing protein</fullName>
    </recommendedName>
</protein>
<keyword evidence="3 6" id="KW-1133">Transmembrane helix</keyword>
<dbReference type="PANTHER" id="PTHR23501">
    <property type="entry name" value="MAJOR FACILITATOR SUPERFAMILY"/>
    <property type="match status" value="1"/>
</dbReference>
<comment type="subcellular location">
    <subcellularLocation>
        <location evidence="1">Membrane</location>
        <topology evidence="1">Multi-pass membrane protein</topology>
    </subcellularLocation>
</comment>
<evidence type="ECO:0000256" key="3">
    <source>
        <dbReference type="ARBA" id="ARBA00022989"/>
    </source>
</evidence>
<keyword evidence="2 6" id="KW-0812">Transmembrane</keyword>
<name>A0A4Q4MPV3_ALTAL</name>
<dbReference type="SUPFAM" id="SSF103473">
    <property type="entry name" value="MFS general substrate transporter"/>
    <property type="match status" value="1"/>
</dbReference>
<dbReference type="InterPro" id="IPR036259">
    <property type="entry name" value="MFS_trans_sf"/>
</dbReference>
<comment type="caution">
    <text evidence="8">The sequence shown here is derived from an EMBL/GenBank/DDBJ whole genome shotgun (WGS) entry which is preliminary data.</text>
</comment>
<feature type="transmembrane region" description="Helical" evidence="6">
    <location>
        <begin position="214"/>
        <end position="236"/>
    </location>
</feature>
<feature type="transmembrane region" description="Helical" evidence="6">
    <location>
        <begin position="256"/>
        <end position="277"/>
    </location>
</feature>
<dbReference type="PANTHER" id="PTHR23501:SF94">
    <property type="entry name" value="MAJOR FACILITATOR SUPERFAMILY (MFS) PROFILE DOMAIN-CONTAINING PROTEIN"/>
    <property type="match status" value="1"/>
</dbReference>
<feature type="transmembrane region" description="Helical" evidence="6">
    <location>
        <begin position="61"/>
        <end position="85"/>
    </location>
</feature>